<dbReference type="PANTHER" id="PTHR23030">
    <property type="entry name" value="PCD6 INTERACTING PROTEIN-RELATED"/>
    <property type="match status" value="1"/>
</dbReference>
<dbReference type="GO" id="GO:0043328">
    <property type="term" value="P:protein transport to vacuole involved in ubiquitin-dependent protein catabolic process via the multivesicular body sorting pathway"/>
    <property type="evidence" value="ECO:0007669"/>
    <property type="project" value="TreeGrafter"/>
</dbReference>
<dbReference type="SMART" id="SM01041">
    <property type="entry name" value="BRO1"/>
    <property type="match status" value="1"/>
</dbReference>
<organism evidence="1">
    <name type="scientific">Triticum urartu</name>
    <name type="common">Red wild einkorn</name>
    <name type="synonym">Crithodium urartu</name>
    <dbReference type="NCBI Taxonomy" id="4572"/>
    <lineage>
        <taxon>Eukaryota</taxon>
        <taxon>Viridiplantae</taxon>
        <taxon>Streptophyta</taxon>
        <taxon>Embryophyta</taxon>
        <taxon>Tracheophyta</taxon>
        <taxon>Spermatophyta</taxon>
        <taxon>Magnoliopsida</taxon>
        <taxon>Liliopsida</taxon>
        <taxon>Poales</taxon>
        <taxon>Poaceae</taxon>
        <taxon>BOP clade</taxon>
        <taxon>Pooideae</taxon>
        <taxon>Triticodae</taxon>
        <taxon>Triticeae</taxon>
        <taxon>Triticinae</taxon>
        <taxon>Triticum</taxon>
    </lineage>
</organism>
<gene>
    <name evidence="1" type="ORF">TRIUR3_28372</name>
</gene>
<dbReference type="Pfam" id="PF03097">
    <property type="entry name" value="BRO1"/>
    <property type="match status" value="1"/>
</dbReference>
<dbReference type="SUPFAM" id="SSF81383">
    <property type="entry name" value="F-box domain"/>
    <property type="match status" value="1"/>
</dbReference>
<dbReference type="PANTHER" id="PTHR23030:SF30">
    <property type="entry name" value="TYROSINE-PROTEIN PHOSPHATASE NON-RECEPTOR TYPE 23"/>
    <property type="match status" value="1"/>
</dbReference>
<dbReference type="STRING" id="4572.M8AHT9"/>
<dbReference type="GO" id="GO:0005768">
    <property type="term" value="C:endosome"/>
    <property type="evidence" value="ECO:0007669"/>
    <property type="project" value="TreeGrafter"/>
</dbReference>
<evidence type="ECO:0000313" key="1">
    <source>
        <dbReference type="EMBL" id="EMS60304.1"/>
    </source>
</evidence>
<sequence>MNQKVCLHSVHLERAAVLFNLGAVYSQIALAADLNTDIGIKSACGAFESAAGAFAESGLAAKAVAAGAITVDVTPECTGMLEKLMLGQAQECLLEKFIAGGKPPELCSKVARQVGIFYEEAYRALCAPPLSQHFDKTWISHIQMKAAQFHADACYRCSLDLHQAEEISEEIVRLQIGMNALADAKKTAKGVAAPLLHSVYKLESNMKTNLERAMKENNSMNLLQIPDVGSLGALPAACLVKSTSLAVALGASEQRPFSPLVPEGSMCDAEKLQQSSEISGVRLKEMDPSGVLPSLEGNVSLSVDLKAGGEAVQIRGSPSGLEAEMQLRDLNRVSEDLLVQTEEVLQKEACQDAQFWTQVGALSTDDYMCRLIQLASPLVPSSILDVPNDILLVIADLVRPPYQLERMRLVCKAWRNFLESRLGPYLVISCANPTHLDQVHLLQLPEAPAAAAAMVPMLARSFDPILPPVGTACWGSAQGLIAMWFPCIGYEPFGASSVAFLPNVLMGVVVEQGFIVLDEVGRPVQDLEALIMVQIPPVHNSLVPWEENHRHIFVCEGRLYLCLLFDKYAGTVQEGDTPVRVRLFELVNDENSYRLIPSESLGPHSVFLGPNQAIVLPAVERHAGRQPNTIYVQDCCLMGCHSRVLAVNLSTEAVTVIDYPTSLAASLAAEWDMKLSVWTCSPRENQIFGHC</sequence>
<name>M8AHT9_TRIUA</name>
<protein>
    <submittedName>
        <fullName evidence="1">Uncharacterized protein</fullName>
    </submittedName>
</protein>
<dbReference type="InterPro" id="IPR038499">
    <property type="entry name" value="BRO1_sf"/>
</dbReference>
<proteinExistence type="predicted"/>
<accession>M8AHT9</accession>
<dbReference type="Gene3D" id="1.25.40.280">
    <property type="entry name" value="alix/aip1 like domains"/>
    <property type="match status" value="1"/>
</dbReference>
<dbReference type="eggNOG" id="KOG2220">
    <property type="taxonomic scope" value="Eukaryota"/>
</dbReference>
<dbReference type="AlphaFoldDB" id="M8AHT9"/>
<dbReference type="InterPro" id="IPR036047">
    <property type="entry name" value="F-box-like_dom_sf"/>
</dbReference>
<dbReference type="EMBL" id="KD111308">
    <property type="protein sequence ID" value="EMS60304.1"/>
    <property type="molecule type" value="Genomic_DNA"/>
</dbReference>
<dbReference type="PROSITE" id="PS51180">
    <property type="entry name" value="BRO1"/>
    <property type="match status" value="1"/>
</dbReference>
<reference evidence="1" key="1">
    <citation type="journal article" date="2013" name="Nature">
        <title>Draft genome of the wheat A-genome progenitor Triticum urartu.</title>
        <authorList>
            <person name="Ling H.Q."/>
            <person name="Zhao S."/>
            <person name="Liu D."/>
            <person name="Wang J."/>
            <person name="Sun H."/>
            <person name="Zhang C."/>
            <person name="Fan H."/>
            <person name="Li D."/>
            <person name="Dong L."/>
            <person name="Tao Y."/>
            <person name="Gao C."/>
            <person name="Wu H."/>
            <person name="Li Y."/>
            <person name="Cui Y."/>
            <person name="Guo X."/>
            <person name="Zheng S."/>
            <person name="Wang B."/>
            <person name="Yu K."/>
            <person name="Liang Q."/>
            <person name="Yang W."/>
            <person name="Lou X."/>
            <person name="Chen J."/>
            <person name="Feng M."/>
            <person name="Jian J."/>
            <person name="Zhang X."/>
            <person name="Luo G."/>
            <person name="Jiang Y."/>
            <person name="Liu J."/>
            <person name="Wang Z."/>
            <person name="Sha Y."/>
            <person name="Zhang B."/>
            <person name="Wu H."/>
            <person name="Tang D."/>
            <person name="Shen Q."/>
            <person name="Xue P."/>
            <person name="Zou S."/>
            <person name="Wang X."/>
            <person name="Liu X."/>
            <person name="Wang F."/>
            <person name="Yang Y."/>
            <person name="An X."/>
            <person name="Dong Z."/>
            <person name="Zhang K."/>
            <person name="Zhang X."/>
            <person name="Luo M.C."/>
            <person name="Dvorak J."/>
            <person name="Tong Y."/>
            <person name="Wang J."/>
            <person name="Yang H."/>
            <person name="Li Z."/>
            <person name="Wang D."/>
            <person name="Zhang A."/>
            <person name="Wang J."/>
        </authorList>
    </citation>
    <scope>NUCLEOTIDE SEQUENCE</scope>
</reference>
<dbReference type="InterPro" id="IPR004328">
    <property type="entry name" value="BRO1_dom"/>
</dbReference>